<keyword evidence="2" id="KW-1003">Cell membrane</keyword>
<feature type="transmembrane region" description="Helical" evidence="7">
    <location>
        <begin position="389"/>
        <end position="407"/>
    </location>
</feature>
<feature type="transmembrane region" description="Helical" evidence="7">
    <location>
        <begin position="598"/>
        <end position="619"/>
    </location>
</feature>
<feature type="transmembrane region" description="Helical" evidence="7">
    <location>
        <begin position="870"/>
        <end position="889"/>
    </location>
</feature>
<keyword evidence="3 7" id="KW-0812">Transmembrane</keyword>
<organism evidence="9 10">
    <name type="scientific">Actinomadura chibensis</name>
    <dbReference type="NCBI Taxonomy" id="392828"/>
    <lineage>
        <taxon>Bacteria</taxon>
        <taxon>Bacillati</taxon>
        <taxon>Actinomycetota</taxon>
        <taxon>Actinomycetes</taxon>
        <taxon>Streptosporangiales</taxon>
        <taxon>Thermomonosporaceae</taxon>
        <taxon>Actinomadura</taxon>
    </lineage>
</organism>
<comment type="subcellular location">
    <subcellularLocation>
        <location evidence="1">Cell membrane</location>
        <topology evidence="1">Multi-pass membrane protein</topology>
    </subcellularLocation>
</comment>
<feature type="transmembrane region" description="Helical" evidence="7">
    <location>
        <begin position="175"/>
        <end position="192"/>
    </location>
</feature>
<feature type="transmembrane region" description="Helical" evidence="7">
    <location>
        <begin position="776"/>
        <end position="803"/>
    </location>
</feature>
<dbReference type="PANTHER" id="PTHR30250">
    <property type="entry name" value="PST FAMILY PREDICTED COLANIC ACID TRANSPORTER"/>
    <property type="match status" value="1"/>
</dbReference>
<feature type="transmembrane region" description="Helical" evidence="7">
    <location>
        <begin position="654"/>
        <end position="676"/>
    </location>
</feature>
<feature type="compositionally biased region" description="Basic and acidic residues" evidence="6">
    <location>
        <begin position="466"/>
        <end position="480"/>
    </location>
</feature>
<reference evidence="9 10" key="1">
    <citation type="submission" date="2019-08" db="EMBL/GenBank/DDBJ databases">
        <title>Actinomadura sp. nov. CYP1-5 isolated from mountain soil.</title>
        <authorList>
            <person name="Songsumanus A."/>
            <person name="Kuncharoen N."/>
            <person name="Kudo T."/>
            <person name="Yuki M."/>
            <person name="Igarashi Y."/>
            <person name="Tanasupawat S."/>
        </authorList>
    </citation>
    <scope>NUCLEOTIDE SEQUENCE [LARGE SCALE GENOMIC DNA]</scope>
    <source>
        <strain evidence="9 10">JCM 14158</strain>
    </source>
</reference>
<dbReference type="Pfam" id="PF01943">
    <property type="entry name" value="Polysacc_synt"/>
    <property type="match status" value="1"/>
</dbReference>
<dbReference type="PANTHER" id="PTHR30250:SF11">
    <property type="entry name" value="O-ANTIGEN TRANSPORTER-RELATED"/>
    <property type="match status" value="1"/>
</dbReference>
<dbReference type="RefSeq" id="WP_067895836.1">
    <property type="nucleotide sequence ID" value="NZ_VSFG01000001.1"/>
</dbReference>
<dbReference type="InterPro" id="IPR007016">
    <property type="entry name" value="O-antigen_ligase-rel_domated"/>
</dbReference>
<keyword evidence="10" id="KW-1185">Reference proteome</keyword>
<dbReference type="EMBL" id="VSFG01000001">
    <property type="protein sequence ID" value="TYB48079.1"/>
    <property type="molecule type" value="Genomic_DNA"/>
</dbReference>
<dbReference type="AlphaFoldDB" id="A0A5D0NV50"/>
<feature type="transmembrane region" description="Helical" evidence="7">
    <location>
        <begin position="567"/>
        <end position="586"/>
    </location>
</feature>
<evidence type="ECO:0000256" key="5">
    <source>
        <dbReference type="ARBA" id="ARBA00023136"/>
    </source>
</evidence>
<evidence type="ECO:0000313" key="9">
    <source>
        <dbReference type="EMBL" id="TYB48079.1"/>
    </source>
</evidence>
<feature type="transmembrane region" description="Helical" evidence="7">
    <location>
        <begin position="53"/>
        <end position="72"/>
    </location>
</feature>
<dbReference type="InterPro" id="IPR002797">
    <property type="entry name" value="Polysacc_synth"/>
</dbReference>
<feature type="transmembrane region" description="Helical" evidence="7">
    <location>
        <begin position="79"/>
        <end position="98"/>
    </location>
</feature>
<feature type="transmembrane region" description="Helical" evidence="7">
    <location>
        <begin position="815"/>
        <end position="836"/>
    </location>
</feature>
<evidence type="ECO:0000256" key="1">
    <source>
        <dbReference type="ARBA" id="ARBA00004651"/>
    </source>
</evidence>
<evidence type="ECO:0000256" key="2">
    <source>
        <dbReference type="ARBA" id="ARBA00022475"/>
    </source>
</evidence>
<keyword evidence="4 7" id="KW-1133">Transmembrane helix</keyword>
<accession>A0A5D0NV50</accession>
<name>A0A5D0NV50_9ACTN</name>
<sequence length="911" mass="96471">MTATIDAPARPATEPAPPLKRRPLATSVALVAGIASLPLLMPAGLPPGPGNTGLPDVALIGLTATMLLWAGTRRLPVRWPFLLPTLLTIIAGGIAAVVNDAGALTLVKDLFVLLWAVSIANLGRDPALLKVALRAFVWIGTFYALVMIVGFVLGIEALSGKQVDGERAMFTFGDANYASNWFICVFFIARATRFPATPWRRWTVCGVLLAAEILTGSNGGLLALVAAILLGYLFRLFREGKAHHAIAVGALAVFVGGGGVAVVTQVDVQPLLDRASEASPILRDSIGRTTGESTNSRSTVLATTIQMIEDQTHPWGIGPGRTEAEMLIRQETYVREAHNDYVASVLERGFLGGVALILLVFVLLLKCVRIARRNALTREYARLVPRPELFGALVAVFLISGLFYETLHYRHGWAFFGLIAALDLFGRRQVAPDAAAVTPEKQKRRKRRGEFRESAPPLVKPVVPDEPEKKPEKAPEKEPGEASAAKLKRRLIALVAGNMAGRIGALASLGLATIMVARIGGPKLVGAFTLVRILPGLLCQLSSAGLPGAAPFFLARDGYDQSRVRPTLAWLTVIGATISGVGWLALSPLVFLVFFKSFGIWVTVAAAVPSFTQGFVSVGKGLLQGTDDQPGASLAIAVEEFVFLPIYLVLLTGWYGPGALIAGLVLADIAAAAWIARRLARRGFFAGWGRPDPRLGRSIAGYGFRGYLGQLIDLLQLRFDMALLGALAGPKVLGVYTVASKFAELVQLPGLAVNYVLYPDFAKEDRETATKRTSRLILPALGVSALAALPLALVAGTALPWIFGDVFDDAVVPTYIRLAGVVTFGVTGLIMAYLYGVGRPGAASTGQGIGLVVVVVLGAVLIPTHGATGAAIATSLSFVATTAALLVWFQRVKNTSPKSASVRTTSSTGKG</sequence>
<proteinExistence type="predicted"/>
<evidence type="ECO:0000256" key="4">
    <source>
        <dbReference type="ARBA" id="ARBA00022989"/>
    </source>
</evidence>
<feature type="transmembrane region" description="Helical" evidence="7">
    <location>
        <begin position="135"/>
        <end position="155"/>
    </location>
</feature>
<gene>
    <name evidence="9" type="ORF">FXF69_02280</name>
</gene>
<protein>
    <submittedName>
        <fullName evidence="9">Oligosaccharide flippase family protein</fullName>
    </submittedName>
</protein>
<feature type="transmembrane region" description="Helical" evidence="7">
    <location>
        <begin position="491"/>
        <end position="521"/>
    </location>
</feature>
<comment type="caution">
    <text evidence="9">The sequence shown here is derived from an EMBL/GenBank/DDBJ whole genome shotgun (WGS) entry which is preliminary data.</text>
</comment>
<evidence type="ECO:0000256" key="7">
    <source>
        <dbReference type="SAM" id="Phobius"/>
    </source>
</evidence>
<feature type="region of interest" description="Disordered" evidence="6">
    <location>
        <begin position="1"/>
        <end position="20"/>
    </location>
</feature>
<dbReference type="Pfam" id="PF04932">
    <property type="entry name" value="Wzy_C"/>
    <property type="match status" value="1"/>
</dbReference>
<feature type="transmembrane region" description="Helical" evidence="7">
    <location>
        <begin position="533"/>
        <end position="555"/>
    </location>
</feature>
<feature type="transmembrane region" description="Helical" evidence="7">
    <location>
        <begin position="349"/>
        <end position="368"/>
    </location>
</feature>
<dbReference type="Proteomes" id="UP000323380">
    <property type="component" value="Unassembled WGS sequence"/>
</dbReference>
<evidence type="ECO:0000313" key="10">
    <source>
        <dbReference type="Proteomes" id="UP000323380"/>
    </source>
</evidence>
<dbReference type="STRING" id="1220554.GCA_001552135_04943"/>
<feature type="transmembrane region" description="Helical" evidence="7">
    <location>
        <begin position="848"/>
        <end position="864"/>
    </location>
</feature>
<keyword evidence="5 7" id="KW-0472">Membrane</keyword>
<dbReference type="InterPro" id="IPR050833">
    <property type="entry name" value="Poly_Biosynth_Transport"/>
</dbReference>
<feature type="domain" description="O-antigen ligase-related" evidence="8">
    <location>
        <begin position="207"/>
        <end position="357"/>
    </location>
</feature>
<feature type="transmembrane region" description="Helical" evidence="7">
    <location>
        <begin position="244"/>
        <end position="264"/>
    </location>
</feature>
<evidence type="ECO:0000259" key="8">
    <source>
        <dbReference type="Pfam" id="PF04932"/>
    </source>
</evidence>
<feature type="transmembrane region" description="Helical" evidence="7">
    <location>
        <begin position="24"/>
        <end position="41"/>
    </location>
</feature>
<feature type="region of interest" description="Disordered" evidence="6">
    <location>
        <begin position="436"/>
        <end position="482"/>
    </location>
</feature>
<dbReference type="GO" id="GO:0005886">
    <property type="term" value="C:plasma membrane"/>
    <property type="evidence" value="ECO:0007669"/>
    <property type="project" value="UniProtKB-SubCell"/>
</dbReference>
<evidence type="ECO:0000256" key="3">
    <source>
        <dbReference type="ARBA" id="ARBA00022692"/>
    </source>
</evidence>
<evidence type="ECO:0000256" key="6">
    <source>
        <dbReference type="SAM" id="MobiDB-lite"/>
    </source>
</evidence>